<dbReference type="GO" id="GO:0016787">
    <property type="term" value="F:hydrolase activity"/>
    <property type="evidence" value="ECO:0007669"/>
    <property type="project" value="UniProtKB-KW"/>
</dbReference>
<dbReference type="EC" id="3.1.1.-" evidence="3"/>
<gene>
    <name evidence="5" type="ordered locus">Caul_2132</name>
</gene>
<feature type="signal peptide" evidence="3">
    <location>
        <begin position="1"/>
        <end position="23"/>
    </location>
</feature>
<evidence type="ECO:0000259" key="4">
    <source>
        <dbReference type="Pfam" id="PF00135"/>
    </source>
</evidence>
<evidence type="ECO:0000256" key="3">
    <source>
        <dbReference type="RuleBase" id="RU361235"/>
    </source>
</evidence>
<dbReference type="eggNOG" id="COG2272">
    <property type="taxonomic scope" value="Bacteria"/>
</dbReference>
<dbReference type="InterPro" id="IPR029058">
    <property type="entry name" value="AB_hydrolase_fold"/>
</dbReference>
<dbReference type="AlphaFoldDB" id="B0T7S2"/>
<feature type="chain" id="PRO_5005122466" description="Carboxylic ester hydrolase" evidence="3">
    <location>
        <begin position="24"/>
        <end position="501"/>
    </location>
</feature>
<dbReference type="InterPro" id="IPR002018">
    <property type="entry name" value="CarbesteraseB"/>
</dbReference>
<dbReference type="Gene3D" id="3.40.50.1820">
    <property type="entry name" value="alpha/beta hydrolase"/>
    <property type="match status" value="1"/>
</dbReference>
<organism evidence="5">
    <name type="scientific">Caulobacter sp. (strain K31)</name>
    <dbReference type="NCBI Taxonomy" id="366602"/>
    <lineage>
        <taxon>Bacteria</taxon>
        <taxon>Pseudomonadati</taxon>
        <taxon>Pseudomonadota</taxon>
        <taxon>Alphaproteobacteria</taxon>
        <taxon>Caulobacterales</taxon>
        <taxon>Caulobacteraceae</taxon>
        <taxon>Caulobacter</taxon>
    </lineage>
</organism>
<dbReference type="PROSITE" id="PS00122">
    <property type="entry name" value="CARBOXYLESTERASE_B_1"/>
    <property type="match status" value="1"/>
</dbReference>
<evidence type="ECO:0000256" key="2">
    <source>
        <dbReference type="ARBA" id="ARBA00022801"/>
    </source>
</evidence>
<dbReference type="InterPro" id="IPR050309">
    <property type="entry name" value="Type-B_Carboxylest/Lipase"/>
</dbReference>
<proteinExistence type="inferred from homology"/>
<protein>
    <recommendedName>
        <fullName evidence="3">Carboxylic ester hydrolase</fullName>
        <ecNumber evidence="3">3.1.1.-</ecNumber>
    </recommendedName>
</protein>
<dbReference type="InterPro" id="IPR019826">
    <property type="entry name" value="Carboxylesterase_B_AS"/>
</dbReference>
<evidence type="ECO:0000256" key="1">
    <source>
        <dbReference type="ARBA" id="ARBA00005964"/>
    </source>
</evidence>
<evidence type="ECO:0000313" key="5">
    <source>
        <dbReference type="EMBL" id="ABZ71260.1"/>
    </source>
</evidence>
<dbReference type="HOGENOM" id="CLU_006586_16_4_5"/>
<reference evidence="5" key="1">
    <citation type="submission" date="2008-01" db="EMBL/GenBank/DDBJ databases">
        <title>Complete sequence of chromosome of Caulobacter sp. K31.</title>
        <authorList>
            <consortium name="US DOE Joint Genome Institute"/>
            <person name="Copeland A."/>
            <person name="Lucas S."/>
            <person name="Lapidus A."/>
            <person name="Barry K."/>
            <person name="Glavina del Rio T."/>
            <person name="Dalin E."/>
            <person name="Tice H."/>
            <person name="Pitluck S."/>
            <person name="Bruce D."/>
            <person name="Goodwin L."/>
            <person name="Thompson L.S."/>
            <person name="Brettin T."/>
            <person name="Detter J.C."/>
            <person name="Han C."/>
            <person name="Schmutz J."/>
            <person name="Larimer F."/>
            <person name="Land M."/>
            <person name="Hauser L."/>
            <person name="Kyrpides N."/>
            <person name="Kim E."/>
            <person name="Stephens C."/>
            <person name="Richardson P."/>
        </authorList>
    </citation>
    <scope>NUCLEOTIDE SEQUENCE [LARGE SCALE GENOMIC DNA]</scope>
    <source>
        <strain evidence="5">K31</strain>
    </source>
</reference>
<dbReference type="SUPFAM" id="SSF53474">
    <property type="entry name" value="alpha/beta-Hydrolases"/>
    <property type="match status" value="1"/>
</dbReference>
<dbReference type="KEGG" id="cak:Caul_2132"/>
<dbReference type="Pfam" id="PF00135">
    <property type="entry name" value="COesterase"/>
    <property type="match status" value="1"/>
</dbReference>
<dbReference type="ESTHER" id="causk-b0t7s2">
    <property type="family name" value="Carb_B_Bacteria"/>
</dbReference>
<name>B0T7S2_CAUSK</name>
<feature type="domain" description="Carboxylesterase type B" evidence="4">
    <location>
        <begin position="26"/>
        <end position="483"/>
    </location>
</feature>
<dbReference type="PANTHER" id="PTHR11559">
    <property type="entry name" value="CARBOXYLESTERASE"/>
    <property type="match status" value="1"/>
</dbReference>
<dbReference type="STRING" id="366602.Caul_2132"/>
<comment type="similarity">
    <text evidence="1 3">Belongs to the type-B carboxylesterase/lipase family.</text>
</comment>
<dbReference type="EMBL" id="CP000927">
    <property type="protein sequence ID" value="ABZ71260.1"/>
    <property type="molecule type" value="Genomic_DNA"/>
</dbReference>
<sequence length="501" mass="52407" precursor="true">MRGMIVRVLAVAALLAAPIAAHGQASPRVTTRVGALLGVTGEGGTSLFLGVPFARPPVGDLRWRAPQPVDWAGERAATVAGPACLQAPLGWNDKDAARSSEDCLYLDVSTPALDPAARRPVMVWIHGGANWAGSGDGVVRSNLARQGVVVVSVQYRLGVFGFLSHPALSAEGGGSSGNYALMDLITALRWVHDNIAVFGGDPANVTLFGHSAGGQDVGLLMLTPQARGLFARGILESGTPGFGFPPRTLAQNEAIGVDLARRAGATGAASGARELAALRRASGPDLLDAAKGLTAPIDDQSFIWTQAVVDGTVLPFAPDVLLAQDGAAPMIVGDSAREIALFGADPDRARAWIRTQPIADADALLRAYGLNRSPSPAPDPVNGDIATRVATDRMFRCPANHVAKRRTARGGRVWRYELEVAAPGAAAVSHGSELAYVFERREGPPLQAYWLNFARTGDPNGPGLPLWPTYGKPGRYLAFTAGGPVARQGLALTACEHIHRP</sequence>
<keyword evidence="2 3" id="KW-0378">Hydrolase</keyword>
<accession>B0T7S2</accession>
<keyword evidence="3" id="KW-0732">Signal</keyword>